<evidence type="ECO:0000313" key="1">
    <source>
        <dbReference type="EMBL" id="KAJ7997930.1"/>
    </source>
</evidence>
<proteinExistence type="predicted"/>
<accession>A0ACC2G2Z8</accession>
<sequence length="156" mass="17310">MGVKQRPGEGVDQASRGLLHQDLNLTLSITPWPHQKSVAAYSSTDALLRRYNLLPEVEPEKLGQTARWALKPKGRKVSQRIKVSSKTMGPALLALSTWSGKRFLPLKLVHEEQGGFINQSLSPPRQRPLPENLKSTARLEHLSPKTTRDGSTTMSP</sequence>
<gene>
    <name evidence="1" type="ORF">DPEC_G00217280</name>
</gene>
<reference evidence="1" key="1">
    <citation type="submission" date="2021-05" db="EMBL/GenBank/DDBJ databases">
        <authorList>
            <person name="Pan Q."/>
            <person name="Jouanno E."/>
            <person name="Zahm M."/>
            <person name="Klopp C."/>
            <person name="Cabau C."/>
            <person name="Louis A."/>
            <person name="Berthelot C."/>
            <person name="Parey E."/>
            <person name="Roest Crollius H."/>
            <person name="Montfort J."/>
            <person name="Robinson-Rechavi M."/>
            <person name="Bouchez O."/>
            <person name="Lampietro C."/>
            <person name="Lopez Roques C."/>
            <person name="Donnadieu C."/>
            <person name="Postlethwait J."/>
            <person name="Bobe J."/>
            <person name="Dillon D."/>
            <person name="Chandos A."/>
            <person name="von Hippel F."/>
            <person name="Guiguen Y."/>
        </authorList>
    </citation>
    <scope>NUCLEOTIDE SEQUENCE</scope>
    <source>
        <strain evidence="1">YG-Jan2019</strain>
    </source>
</reference>
<dbReference type="Proteomes" id="UP001157502">
    <property type="component" value="Chromosome 18"/>
</dbReference>
<dbReference type="EMBL" id="CM055745">
    <property type="protein sequence ID" value="KAJ7997930.1"/>
    <property type="molecule type" value="Genomic_DNA"/>
</dbReference>
<organism evidence="1 2">
    <name type="scientific">Dallia pectoralis</name>
    <name type="common">Alaska blackfish</name>
    <dbReference type="NCBI Taxonomy" id="75939"/>
    <lineage>
        <taxon>Eukaryota</taxon>
        <taxon>Metazoa</taxon>
        <taxon>Chordata</taxon>
        <taxon>Craniata</taxon>
        <taxon>Vertebrata</taxon>
        <taxon>Euteleostomi</taxon>
        <taxon>Actinopterygii</taxon>
        <taxon>Neopterygii</taxon>
        <taxon>Teleostei</taxon>
        <taxon>Protacanthopterygii</taxon>
        <taxon>Esociformes</taxon>
        <taxon>Umbridae</taxon>
        <taxon>Dallia</taxon>
    </lineage>
</organism>
<comment type="caution">
    <text evidence="1">The sequence shown here is derived from an EMBL/GenBank/DDBJ whole genome shotgun (WGS) entry which is preliminary data.</text>
</comment>
<keyword evidence="2" id="KW-1185">Reference proteome</keyword>
<evidence type="ECO:0000313" key="2">
    <source>
        <dbReference type="Proteomes" id="UP001157502"/>
    </source>
</evidence>
<name>A0ACC2G2Z8_DALPE</name>
<protein>
    <submittedName>
        <fullName evidence="1">Uncharacterized protein</fullName>
    </submittedName>
</protein>